<dbReference type="Gene3D" id="3.40.630.30">
    <property type="match status" value="1"/>
</dbReference>
<dbReference type="GO" id="GO:0016747">
    <property type="term" value="F:acyltransferase activity, transferring groups other than amino-acyl groups"/>
    <property type="evidence" value="ECO:0007669"/>
    <property type="project" value="InterPro"/>
</dbReference>
<protein>
    <submittedName>
        <fullName evidence="2">GNAT family N-acetyltransferase</fullName>
    </submittedName>
</protein>
<dbReference type="SUPFAM" id="SSF55729">
    <property type="entry name" value="Acyl-CoA N-acyltransferases (Nat)"/>
    <property type="match status" value="1"/>
</dbReference>
<evidence type="ECO:0000313" key="3">
    <source>
        <dbReference type="Proteomes" id="UP000232101"/>
    </source>
</evidence>
<dbReference type="InterPro" id="IPR000182">
    <property type="entry name" value="GNAT_dom"/>
</dbReference>
<feature type="domain" description="N-acetyltransferase" evidence="1">
    <location>
        <begin position="3"/>
        <end position="156"/>
    </location>
</feature>
<reference evidence="2 3" key="1">
    <citation type="submission" date="2017-11" db="EMBL/GenBank/DDBJ databases">
        <title>Bacterial isolate from king chilli rhizosphere.</title>
        <authorList>
            <person name="Takhelmayum P."/>
            <person name="Sarangthem I."/>
        </authorList>
    </citation>
    <scope>NUCLEOTIDE SEQUENCE [LARGE SCALE GENOMIC DNA]</scope>
    <source>
        <strain evidence="3">t26</strain>
    </source>
</reference>
<dbReference type="Pfam" id="PF00583">
    <property type="entry name" value="Acetyltransf_1"/>
    <property type="match status" value="1"/>
</dbReference>
<dbReference type="EMBL" id="PHQY01000690">
    <property type="protein sequence ID" value="PJO40955.1"/>
    <property type="molecule type" value="Genomic_DNA"/>
</dbReference>
<evidence type="ECO:0000313" key="2">
    <source>
        <dbReference type="EMBL" id="PJO40955.1"/>
    </source>
</evidence>
<accession>A0A2M9PYP4</accession>
<proteinExistence type="predicted"/>
<evidence type="ECO:0000259" key="1">
    <source>
        <dbReference type="PROSITE" id="PS51186"/>
    </source>
</evidence>
<dbReference type="InterPro" id="IPR016181">
    <property type="entry name" value="Acyl_CoA_acyltransferase"/>
</dbReference>
<name>A0A2M9PYP4_9BACI</name>
<dbReference type="Proteomes" id="UP000232101">
    <property type="component" value="Unassembled WGS sequence"/>
</dbReference>
<dbReference type="AlphaFoldDB" id="A0A2M9PYP4"/>
<organism evidence="2 3">
    <name type="scientific">Lysinibacillus xylanilyticus</name>
    <dbReference type="NCBI Taxonomy" id="582475"/>
    <lineage>
        <taxon>Bacteria</taxon>
        <taxon>Bacillati</taxon>
        <taxon>Bacillota</taxon>
        <taxon>Bacilli</taxon>
        <taxon>Bacillales</taxon>
        <taxon>Bacillaceae</taxon>
        <taxon>Lysinibacillus</taxon>
    </lineage>
</organism>
<dbReference type="CDD" id="cd04301">
    <property type="entry name" value="NAT_SF"/>
    <property type="match status" value="1"/>
</dbReference>
<sequence length="156" mass="18239">MSIHIQLLTEDVVSQKLLNEILELWNENAIETADCELEESERNGIQEQLERYIQSKYGAIYIATNENNEMIGFGMASIKRDFIYDMNYGQIDEVYVVPLYRRQKVAKRLVADLVTWFNDEHDTSVVNVFVDLENDLALNFWEGIGLEKEFFMLSNN</sequence>
<comment type="caution">
    <text evidence="2">The sequence shown here is derived from an EMBL/GenBank/DDBJ whole genome shotgun (WGS) entry which is preliminary data.</text>
</comment>
<gene>
    <name evidence="2" type="ORF">CWD94_25405</name>
</gene>
<dbReference type="RefSeq" id="WP_100545530.1">
    <property type="nucleotide sequence ID" value="NZ_PHQY01000690.1"/>
</dbReference>
<keyword evidence="2" id="KW-0808">Transferase</keyword>
<dbReference type="PROSITE" id="PS51186">
    <property type="entry name" value="GNAT"/>
    <property type="match status" value="1"/>
</dbReference>